<organism evidence="12 13">
    <name type="scientific">Herbaspirillum lusitanum</name>
    <dbReference type="NCBI Taxonomy" id="213312"/>
    <lineage>
        <taxon>Bacteria</taxon>
        <taxon>Pseudomonadati</taxon>
        <taxon>Pseudomonadota</taxon>
        <taxon>Betaproteobacteria</taxon>
        <taxon>Burkholderiales</taxon>
        <taxon>Oxalobacteraceae</taxon>
        <taxon>Herbaspirillum</taxon>
    </lineage>
</organism>
<evidence type="ECO:0000313" key="12">
    <source>
        <dbReference type="EMBL" id="MFL9925265.1"/>
    </source>
</evidence>
<evidence type="ECO:0000256" key="4">
    <source>
        <dbReference type="ARBA" id="ARBA00022881"/>
    </source>
</evidence>
<feature type="region of interest" description="Disordered" evidence="10">
    <location>
        <begin position="23"/>
        <end position="53"/>
    </location>
</feature>
<evidence type="ECO:0000256" key="5">
    <source>
        <dbReference type="ARBA" id="ARBA00023204"/>
    </source>
</evidence>
<evidence type="ECO:0000256" key="8">
    <source>
        <dbReference type="ARBA" id="ARBA00042138"/>
    </source>
</evidence>
<dbReference type="EMBL" id="JAQQFM010000005">
    <property type="protein sequence ID" value="MFL9925265.1"/>
    <property type="molecule type" value="Genomic_DNA"/>
</dbReference>
<dbReference type="InterPro" id="IPR000305">
    <property type="entry name" value="GIY-YIG_endonuc"/>
</dbReference>
<keyword evidence="4" id="KW-0267">Excision nuclease</keyword>
<comment type="caution">
    <text evidence="12">The sequence shown here is derived from an EMBL/GenBank/DDBJ whole genome shotgun (WGS) entry which is preliminary data.</text>
</comment>
<dbReference type="SUPFAM" id="SSF82771">
    <property type="entry name" value="GIY-YIG endonuclease"/>
    <property type="match status" value="1"/>
</dbReference>
<evidence type="ECO:0000259" key="11">
    <source>
        <dbReference type="PROSITE" id="PS50164"/>
    </source>
</evidence>
<dbReference type="InterPro" id="IPR035901">
    <property type="entry name" value="GIY-YIG_endonuc_sf"/>
</dbReference>
<feature type="domain" description="GIY-YIG" evidence="11">
    <location>
        <begin position="115"/>
        <end position="189"/>
    </location>
</feature>
<keyword evidence="12" id="KW-0255">Endonuclease</keyword>
<dbReference type="GO" id="GO:0004519">
    <property type="term" value="F:endonuclease activity"/>
    <property type="evidence" value="ECO:0007669"/>
    <property type="project" value="UniProtKB-KW"/>
</dbReference>
<keyword evidence="5" id="KW-0234">DNA repair</keyword>
<evidence type="ECO:0000313" key="13">
    <source>
        <dbReference type="Proteomes" id="UP001629246"/>
    </source>
</evidence>
<evidence type="ECO:0000256" key="7">
    <source>
        <dbReference type="ARBA" id="ARBA00040756"/>
    </source>
</evidence>
<keyword evidence="3" id="KW-0378">Hydrolase</keyword>
<dbReference type="PROSITE" id="PS50164">
    <property type="entry name" value="GIY_YIG"/>
    <property type="match status" value="1"/>
</dbReference>
<evidence type="ECO:0000256" key="6">
    <source>
        <dbReference type="ARBA" id="ARBA00023236"/>
    </source>
</evidence>
<evidence type="ECO:0000256" key="3">
    <source>
        <dbReference type="ARBA" id="ARBA00022801"/>
    </source>
</evidence>
<keyword evidence="6" id="KW-0742">SOS response</keyword>
<dbReference type="Gene3D" id="3.40.1440.10">
    <property type="entry name" value="GIY-YIG endonuclease"/>
    <property type="match status" value="1"/>
</dbReference>
<keyword evidence="2" id="KW-0228">DNA excision</keyword>
<evidence type="ECO:0000256" key="10">
    <source>
        <dbReference type="SAM" id="MobiDB-lite"/>
    </source>
</evidence>
<protein>
    <recommendedName>
        <fullName evidence="7">Excinuclease cho</fullName>
    </recommendedName>
    <alternativeName>
        <fullName evidence="9">Endonuclease cho</fullName>
    </alternativeName>
    <alternativeName>
        <fullName evidence="8">UvrC homolog protein</fullName>
    </alternativeName>
</protein>
<evidence type="ECO:0000256" key="9">
    <source>
        <dbReference type="ARBA" id="ARBA00042732"/>
    </source>
</evidence>
<feature type="compositionally biased region" description="Polar residues" evidence="10">
    <location>
        <begin position="33"/>
        <end position="46"/>
    </location>
</feature>
<dbReference type="InterPro" id="IPR050066">
    <property type="entry name" value="UvrABC_protein_C"/>
</dbReference>
<reference evidence="12 13" key="1">
    <citation type="journal article" date="2024" name="Chem. Sci.">
        <title>Discovery of megapolipeptins by genome mining of a Burkholderiales bacteria collection.</title>
        <authorList>
            <person name="Paulo B.S."/>
            <person name="Recchia M.J.J."/>
            <person name="Lee S."/>
            <person name="Fergusson C.H."/>
            <person name="Romanowski S.B."/>
            <person name="Hernandez A."/>
            <person name="Krull N."/>
            <person name="Liu D.Y."/>
            <person name="Cavanagh H."/>
            <person name="Bos A."/>
            <person name="Gray C.A."/>
            <person name="Murphy B.T."/>
            <person name="Linington R.G."/>
            <person name="Eustaquio A.S."/>
        </authorList>
    </citation>
    <scope>NUCLEOTIDE SEQUENCE [LARGE SCALE GENOMIC DNA]</scope>
    <source>
        <strain evidence="12 13">RL21-008-BIB-A</strain>
    </source>
</reference>
<dbReference type="PANTHER" id="PTHR30562:SF10">
    <property type="entry name" value="EXCINUCLEASE CHO"/>
    <property type="match status" value="1"/>
</dbReference>
<dbReference type="PANTHER" id="PTHR30562">
    <property type="entry name" value="UVRC/OXIDOREDUCTASE"/>
    <property type="match status" value="1"/>
</dbReference>
<evidence type="ECO:0000256" key="1">
    <source>
        <dbReference type="ARBA" id="ARBA00022763"/>
    </source>
</evidence>
<dbReference type="InterPro" id="IPR047296">
    <property type="entry name" value="GIY-YIG_UvrC_Cho"/>
</dbReference>
<dbReference type="Proteomes" id="UP001629246">
    <property type="component" value="Unassembled WGS sequence"/>
</dbReference>
<dbReference type="RefSeq" id="WP_408158440.1">
    <property type="nucleotide sequence ID" value="NZ_JAQQFM010000005.1"/>
</dbReference>
<proteinExistence type="predicted"/>
<gene>
    <name evidence="12" type="ORF">PQR62_13395</name>
</gene>
<keyword evidence="12" id="KW-0540">Nuclease</keyword>
<dbReference type="CDD" id="cd10434">
    <property type="entry name" value="GIY-YIG_UvrC_Cho"/>
    <property type="match status" value="1"/>
</dbReference>
<name>A0ABW9ABK8_9BURK</name>
<evidence type="ECO:0000256" key="2">
    <source>
        <dbReference type="ARBA" id="ARBA00022769"/>
    </source>
</evidence>
<accession>A0ABW9ABK8</accession>
<sequence length="383" mass="42694">MNNSNYRHSLTHAFTRHLIQGTMNRLMPGGSGSASSALHRSPSPEQHPTAVQGRSGRVIPANDSEYAHTQASTLAALRLGMPIASFNAPAPAPQSAATFSYPPLLDKSSIDALPESMGVYIFRGENDIPLYVGRSVNLRSRVLAHLHNPDEAILQRQSRRVEFRRAAGELGAMLMESQLIRQIRPLHNKKQRPRRELYTLRMSGGQPQAVQVNDDDFSRVANLYGVFGSMRAAQEAMQALVDQHGLCSIVTGLEQGEHGMACFGRQIRRCHGACTGEESHESHQQRLQVALEDLRILQWPYQGAMGIVEECGGWRQVHVIDHWRYVGTIDDDHPYLPQPDARQLKQGFGNFDLDCYKTIIKPFLLQTLNIQPIGLPVFSPVLQ</sequence>
<keyword evidence="1" id="KW-0227">DNA damage</keyword>
<keyword evidence="13" id="KW-1185">Reference proteome</keyword>
<dbReference type="SMART" id="SM00465">
    <property type="entry name" value="GIYc"/>
    <property type="match status" value="1"/>
</dbReference>